<keyword evidence="4" id="KW-1185">Reference proteome</keyword>
<dbReference type="AlphaFoldDB" id="A0A9E7U5Q7"/>
<dbReference type="InterPro" id="IPR011032">
    <property type="entry name" value="GroES-like_sf"/>
</dbReference>
<dbReference type="InterPro" id="IPR013149">
    <property type="entry name" value="ADH-like_C"/>
</dbReference>
<dbReference type="InterPro" id="IPR013154">
    <property type="entry name" value="ADH-like_N"/>
</dbReference>
<feature type="domain" description="Enoyl reductase (ER)" evidence="2">
    <location>
        <begin position="11"/>
        <end position="334"/>
    </location>
</feature>
<gene>
    <name evidence="3" type="ORF">N0B31_05115</name>
</gene>
<name>A0A9E7U5Q7_9EURY</name>
<proteinExistence type="predicted"/>
<dbReference type="Gene3D" id="3.90.180.10">
    <property type="entry name" value="Medium-chain alcohol dehydrogenases, catalytic domain"/>
    <property type="match status" value="1"/>
</dbReference>
<reference evidence="3" key="1">
    <citation type="submission" date="2022-09" db="EMBL/GenBank/DDBJ databases">
        <title>Diverse halophilic archaea isolated from saline environments.</title>
        <authorList>
            <person name="Cui H.-L."/>
        </authorList>
    </citation>
    <scope>NUCLEOTIDE SEQUENCE</scope>
    <source>
        <strain evidence="3">ZS-35-S2</strain>
    </source>
</reference>
<dbReference type="GeneID" id="74941779"/>
<dbReference type="SUPFAM" id="SSF51735">
    <property type="entry name" value="NAD(P)-binding Rossmann-fold domains"/>
    <property type="match status" value="1"/>
</dbReference>
<dbReference type="SUPFAM" id="SSF50129">
    <property type="entry name" value="GroES-like"/>
    <property type="match status" value="1"/>
</dbReference>
<keyword evidence="1" id="KW-0521">NADP</keyword>
<dbReference type="KEGG" id="ssai:N0B31_05115"/>
<dbReference type="GO" id="GO:0030554">
    <property type="term" value="F:adenyl nucleotide binding"/>
    <property type="evidence" value="ECO:0007669"/>
    <property type="project" value="UniProtKB-ARBA"/>
</dbReference>
<dbReference type="InterPro" id="IPR020843">
    <property type="entry name" value="ER"/>
</dbReference>
<dbReference type="GO" id="GO:0016616">
    <property type="term" value="F:oxidoreductase activity, acting on the CH-OH group of donors, NAD or NADP as acceptor"/>
    <property type="evidence" value="ECO:0007669"/>
    <property type="project" value="UniProtKB-ARBA"/>
</dbReference>
<dbReference type="PANTHER" id="PTHR44154">
    <property type="entry name" value="QUINONE OXIDOREDUCTASE"/>
    <property type="match status" value="1"/>
</dbReference>
<dbReference type="PANTHER" id="PTHR44154:SF1">
    <property type="entry name" value="QUINONE OXIDOREDUCTASE"/>
    <property type="match status" value="1"/>
</dbReference>
<evidence type="ECO:0000256" key="1">
    <source>
        <dbReference type="ARBA" id="ARBA00022857"/>
    </source>
</evidence>
<dbReference type="GO" id="GO:0044281">
    <property type="term" value="P:small molecule metabolic process"/>
    <property type="evidence" value="ECO:0007669"/>
    <property type="project" value="UniProtKB-ARBA"/>
</dbReference>
<dbReference type="InterPro" id="IPR036291">
    <property type="entry name" value="NAD(P)-bd_dom_sf"/>
</dbReference>
<dbReference type="EMBL" id="CP104003">
    <property type="protein sequence ID" value="UWM55665.1"/>
    <property type="molecule type" value="Genomic_DNA"/>
</dbReference>
<protein>
    <submittedName>
        <fullName evidence="3">Alcohol dehydrogenase catalytic domain-containing protein</fullName>
    </submittedName>
</protein>
<accession>A0A9E7U5Q7</accession>
<evidence type="ECO:0000313" key="4">
    <source>
        <dbReference type="Proteomes" id="UP001057580"/>
    </source>
</evidence>
<evidence type="ECO:0000259" key="2">
    <source>
        <dbReference type="SMART" id="SM00829"/>
    </source>
</evidence>
<dbReference type="InterPro" id="IPR051603">
    <property type="entry name" value="Zinc-ADH_QOR/CCCR"/>
</dbReference>
<dbReference type="Pfam" id="PF08240">
    <property type="entry name" value="ADH_N"/>
    <property type="match status" value="1"/>
</dbReference>
<dbReference type="Proteomes" id="UP001057580">
    <property type="component" value="Chromosome"/>
</dbReference>
<organism evidence="3 4">
    <name type="scientific">Salinirubellus salinus</name>
    <dbReference type="NCBI Taxonomy" id="1364945"/>
    <lineage>
        <taxon>Archaea</taxon>
        <taxon>Methanobacteriati</taxon>
        <taxon>Methanobacteriota</taxon>
        <taxon>Stenosarchaea group</taxon>
        <taxon>Halobacteria</taxon>
        <taxon>Halobacteriales</taxon>
        <taxon>Natronomonadaceae</taxon>
        <taxon>Salinirubellus</taxon>
    </lineage>
</organism>
<dbReference type="SMART" id="SM00829">
    <property type="entry name" value="PKS_ER"/>
    <property type="match status" value="1"/>
</dbReference>
<evidence type="ECO:0000313" key="3">
    <source>
        <dbReference type="EMBL" id="UWM55665.1"/>
    </source>
</evidence>
<dbReference type="RefSeq" id="WP_260594769.1">
    <property type="nucleotide sequence ID" value="NZ_CP104003.1"/>
</dbReference>
<sequence>MQVAAFAELTGPDGVELLDRPNPTPGEGEAVVDVAACSINRHDLWILQGDSAMVSGDALPFVSGLDVAGTVREAGPDTAVSEGDRVLLCPNETCGTCEFCREGPENRCAAFSLYHGGLAERALVDGDRLIPLPDAVGFVEAAALPTAYLTAWHMMRRAGVTAGDLVFVPGATGGVGVACVQLLDLVGARSIGTSTSAEKLAAIEELGCDHLVETADPNEMLAAVKDVGRPDATLNHLAGEYGQVAMAAMGRGGVQVVCGRTAGPDLTIQAAPFFLGHQSVHGSTMGTQPELERLVGFVADGDLSPVVDRTYPLAETGAAFRDMVDRDVVGKLVVTP</sequence>
<dbReference type="GO" id="GO:0043168">
    <property type="term" value="F:anion binding"/>
    <property type="evidence" value="ECO:0007669"/>
    <property type="project" value="UniProtKB-ARBA"/>
</dbReference>
<dbReference type="Pfam" id="PF00107">
    <property type="entry name" value="ADH_zinc_N"/>
    <property type="match status" value="1"/>
</dbReference>